<dbReference type="Gene3D" id="3.40.50.720">
    <property type="entry name" value="NAD(P)-binding Rossmann-like Domain"/>
    <property type="match status" value="1"/>
</dbReference>
<organism evidence="1 2">
    <name type="scientific">Kwoniella shivajii</name>
    <dbReference type="NCBI Taxonomy" id="564305"/>
    <lineage>
        <taxon>Eukaryota</taxon>
        <taxon>Fungi</taxon>
        <taxon>Dikarya</taxon>
        <taxon>Basidiomycota</taxon>
        <taxon>Agaricomycotina</taxon>
        <taxon>Tremellomycetes</taxon>
        <taxon>Tremellales</taxon>
        <taxon>Cryptococcaceae</taxon>
        <taxon>Kwoniella</taxon>
    </lineage>
</organism>
<accession>A0ABZ1D0D5</accession>
<evidence type="ECO:0008006" key="3">
    <source>
        <dbReference type="Google" id="ProtNLM"/>
    </source>
</evidence>
<dbReference type="InterPro" id="IPR036291">
    <property type="entry name" value="NAD(P)-bd_dom_sf"/>
</dbReference>
<dbReference type="PANTHER" id="PTHR45458:SF2">
    <property type="entry name" value="OXIDOREDUCTASE, SHORT CHAIN DEHYDROGENASE_REDUCTASE FAMILY SUPERFAMILY (AFU_ORTHOLOGUE AFUA_3G13450)"/>
    <property type="match status" value="1"/>
</dbReference>
<dbReference type="SUPFAM" id="SSF51735">
    <property type="entry name" value="NAD(P)-binding Rossmann-fold domains"/>
    <property type="match status" value="1"/>
</dbReference>
<sequence length="261" mass="27676">MPHPQTALVVGANKGLGLALVNKYASLIGATNVFATVRGSVDKGTFPDGVKVIENIDCSKEDVGEKIVQGLQGSAVGLVVYVSGILIPEEMGKASWKDEIAMYTICAVAPVFVVQSLLMSSSLAPEAKIILLTSEAGSITLRTEGEGGGMYGHHGSKAAGNMIGHLLSYDLKERGVSIAMIHPGFLKTEMTKNAGMEEFYEKMGAVTPDEAAVPFSEFAEKLNIEMSGKFWAPMGARGIGNAEEVLGKQWTEQSGPLELPW</sequence>
<dbReference type="Pfam" id="PF00106">
    <property type="entry name" value="adh_short"/>
    <property type="match status" value="1"/>
</dbReference>
<dbReference type="PANTHER" id="PTHR45458">
    <property type="entry name" value="SHORT-CHAIN DEHYDROGENASE/REDUCTASE SDR"/>
    <property type="match status" value="1"/>
</dbReference>
<gene>
    <name evidence="1" type="ORF">IL334_004468</name>
</gene>
<dbReference type="RefSeq" id="XP_062792236.1">
    <property type="nucleotide sequence ID" value="XM_062936185.1"/>
</dbReference>
<name>A0ABZ1D0D5_9TREE</name>
<keyword evidence="2" id="KW-1185">Reference proteome</keyword>
<dbReference type="EMBL" id="CP141885">
    <property type="protein sequence ID" value="WRT67496.1"/>
    <property type="molecule type" value="Genomic_DNA"/>
</dbReference>
<dbReference type="InterPro" id="IPR052184">
    <property type="entry name" value="SDR_enzymes"/>
</dbReference>
<reference evidence="1 2" key="1">
    <citation type="submission" date="2024-01" db="EMBL/GenBank/DDBJ databases">
        <title>Comparative genomics of Cryptococcus and Kwoniella reveals pathogenesis evolution and contrasting modes of karyotype evolution via chromosome fusion or intercentromeric recombination.</title>
        <authorList>
            <person name="Coelho M.A."/>
            <person name="David-Palma M."/>
            <person name="Shea T."/>
            <person name="Bowers K."/>
            <person name="McGinley-Smith S."/>
            <person name="Mohammad A.W."/>
            <person name="Gnirke A."/>
            <person name="Yurkov A.M."/>
            <person name="Nowrousian M."/>
            <person name="Sun S."/>
            <person name="Cuomo C.A."/>
            <person name="Heitman J."/>
        </authorList>
    </citation>
    <scope>NUCLEOTIDE SEQUENCE [LARGE SCALE GENOMIC DNA]</scope>
    <source>
        <strain evidence="1">CBS 11374</strain>
    </source>
</reference>
<protein>
    <recommendedName>
        <fullName evidence="3">Cytoplasmic protein</fullName>
    </recommendedName>
</protein>
<dbReference type="InterPro" id="IPR002347">
    <property type="entry name" value="SDR_fam"/>
</dbReference>
<evidence type="ECO:0000313" key="2">
    <source>
        <dbReference type="Proteomes" id="UP001329825"/>
    </source>
</evidence>
<dbReference type="GeneID" id="87956599"/>
<evidence type="ECO:0000313" key="1">
    <source>
        <dbReference type="EMBL" id="WRT67496.1"/>
    </source>
</evidence>
<dbReference type="Proteomes" id="UP001329825">
    <property type="component" value="Chromosome 5"/>
</dbReference>
<proteinExistence type="predicted"/>
<dbReference type="PRINTS" id="PR00081">
    <property type="entry name" value="GDHRDH"/>
</dbReference>